<proteinExistence type="predicted"/>
<dbReference type="InterPro" id="IPR044825">
    <property type="entry name" value="GLK1/2-like"/>
</dbReference>
<evidence type="ECO:0008006" key="12">
    <source>
        <dbReference type="Google" id="ProtNLM"/>
    </source>
</evidence>
<evidence type="ECO:0000313" key="11">
    <source>
        <dbReference type="Proteomes" id="UP001396334"/>
    </source>
</evidence>
<dbReference type="PANTHER" id="PTHR31312">
    <property type="entry name" value="TRANSCRIPTION ACTIVATOR GLK1"/>
    <property type="match status" value="1"/>
</dbReference>
<feature type="region of interest" description="Disordered" evidence="7">
    <location>
        <begin position="176"/>
        <end position="266"/>
    </location>
</feature>
<dbReference type="Pfam" id="PF00249">
    <property type="entry name" value="Myb_DNA-binding"/>
    <property type="match status" value="1"/>
</dbReference>
<dbReference type="InterPro" id="IPR001005">
    <property type="entry name" value="SANT/Myb"/>
</dbReference>
<dbReference type="NCBIfam" id="TIGR01557">
    <property type="entry name" value="myb_SHAQKYF"/>
    <property type="match status" value="1"/>
</dbReference>
<evidence type="ECO:0000313" key="10">
    <source>
        <dbReference type="EMBL" id="KAK8479406.1"/>
    </source>
</evidence>
<dbReference type="SUPFAM" id="SSF52172">
    <property type="entry name" value="CheY-like"/>
    <property type="match status" value="1"/>
</dbReference>
<sequence>MFDAAKTESKNLKDAKPAMVCTVNDLSAWKDFPKGLRVLLLDGDTDSAAEIKSKLESMDYIVDTFRYENEALSAVSSRPESFHVAIVEISTSNSNGSFEFLETAKDLPTIMTSSVHCIGTMMKCIALGAVEFLRKPLSEDKLRDIWQHVVHKAFYTGGNDLTKSLKPVKESVVSMLLPQLENGEPKKEDSGKTDDASMIHQNDREPPAGNDKYPAPSTPQLEQGGRLLDDRDCHEYTNYSTEKESREQDGEAKSTETTSRSRTAEVNVTVGGPRETMVKENADVVEGTKGENLQNGVVTKGYDAVSEKSNSCPNKASRKKSKIDWTPELHTKFVEAVDQLGIDQAIPSRILKLMKVERLTRHNVASHLQKYRMQGRHILPKEDGRKWLQRQKMHSNIYTNKPIMAFPPYHSNIVVPVSPLYPMWGAPSHPPSIIQMYYPPWQPTESWDSKSYPGVHANGWGCPVMCPTNGYFSRFTQNPTGLHCSCAMDRRRNCVEHHPEEEVIDKTVKEAISKPWLPLPLGLKPPSTEYVLAELSRRGISTIDASTL</sequence>
<dbReference type="Gene3D" id="1.10.10.60">
    <property type="entry name" value="Homeodomain-like"/>
    <property type="match status" value="1"/>
</dbReference>
<dbReference type="PANTHER" id="PTHR31312:SF4">
    <property type="entry name" value="TWO-COMPONENT RESPONSE REGULATOR-LIKE APRR2"/>
    <property type="match status" value="1"/>
</dbReference>
<organism evidence="10 11">
    <name type="scientific">Hibiscus sabdariffa</name>
    <name type="common">roselle</name>
    <dbReference type="NCBI Taxonomy" id="183260"/>
    <lineage>
        <taxon>Eukaryota</taxon>
        <taxon>Viridiplantae</taxon>
        <taxon>Streptophyta</taxon>
        <taxon>Embryophyta</taxon>
        <taxon>Tracheophyta</taxon>
        <taxon>Spermatophyta</taxon>
        <taxon>Magnoliopsida</taxon>
        <taxon>eudicotyledons</taxon>
        <taxon>Gunneridae</taxon>
        <taxon>Pentapetalae</taxon>
        <taxon>rosids</taxon>
        <taxon>malvids</taxon>
        <taxon>Malvales</taxon>
        <taxon>Malvaceae</taxon>
        <taxon>Malvoideae</taxon>
        <taxon>Hibiscus</taxon>
    </lineage>
</organism>
<keyword evidence="2" id="KW-0805">Transcription regulation</keyword>
<reference evidence="10 11" key="1">
    <citation type="journal article" date="2024" name="G3 (Bethesda)">
        <title>Genome assembly of Hibiscus sabdariffa L. provides insights into metabolisms of medicinal natural products.</title>
        <authorList>
            <person name="Kim T."/>
        </authorList>
    </citation>
    <scope>NUCLEOTIDE SEQUENCE [LARGE SCALE GENOMIC DNA]</scope>
    <source>
        <strain evidence="10">TK-2024</strain>
        <tissue evidence="10">Old leaves</tissue>
    </source>
</reference>
<keyword evidence="5" id="KW-0539">Nucleus</keyword>
<gene>
    <name evidence="10" type="ORF">V6N11_066699</name>
</gene>
<name>A0ABR1ZG27_9ROSI</name>
<dbReference type="InterPro" id="IPR011006">
    <property type="entry name" value="CheY-like_superfamily"/>
</dbReference>
<feature type="compositionally biased region" description="Low complexity" evidence="7">
    <location>
        <begin position="255"/>
        <end position="265"/>
    </location>
</feature>
<comment type="subcellular location">
    <subcellularLocation>
        <location evidence="1">Nucleus</location>
    </subcellularLocation>
</comment>
<dbReference type="InterPro" id="IPR009057">
    <property type="entry name" value="Homeodomain-like_sf"/>
</dbReference>
<feature type="compositionally biased region" description="Basic and acidic residues" evidence="7">
    <location>
        <begin position="183"/>
        <end position="206"/>
    </location>
</feature>
<keyword evidence="4" id="KW-0804">Transcription</keyword>
<evidence type="ECO:0000256" key="3">
    <source>
        <dbReference type="ARBA" id="ARBA00023125"/>
    </source>
</evidence>
<evidence type="ECO:0000259" key="9">
    <source>
        <dbReference type="PROSITE" id="PS51294"/>
    </source>
</evidence>
<comment type="caution">
    <text evidence="10">The sequence shown here is derived from an EMBL/GenBank/DDBJ whole genome shotgun (WGS) entry which is preliminary data.</text>
</comment>
<feature type="compositionally biased region" description="Basic and acidic residues" evidence="7">
    <location>
        <begin position="227"/>
        <end position="254"/>
    </location>
</feature>
<comment type="caution">
    <text evidence="6">Lacks conserved residue(s) required for the propagation of feature annotation.</text>
</comment>
<dbReference type="Proteomes" id="UP001396334">
    <property type="component" value="Unassembled WGS sequence"/>
</dbReference>
<evidence type="ECO:0000256" key="5">
    <source>
        <dbReference type="ARBA" id="ARBA00023242"/>
    </source>
</evidence>
<accession>A0ABR1ZG27</accession>
<protein>
    <recommendedName>
        <fullName evidence="12">Two-component response regulator-like APRR2</fullName>
    </recommendedName>
</protein>
<evidence type="ECO:0000256" key="7">
    <source>
        <dbReference type="SAM" id="MobiDB-lite"/>
    </source>
</evidence>
<evidence type="ECO:0000256" key="2">
    <source>
        <dbReference type="ARBA" id="ARBA00023015"/>
    </source>
</evidence>
<evidence type="ECO:0000259" key="8">
    <source>
        <dbReference type="PROSITE" id="PS50110"/>
    </source>
</evidence>
<evidence type="ECO:0000256" key="1">
    <source>
        <dbReference type="ARBA" id="ARBA00004123"/>
    </source>
</evidence>
<dbReference type="PROSITE" id="PS50110">
    <property type="entry name" value="RESPONSE_REGULATORY"/>
    <property type="match status" value="1"/>
</dbReference>
<feature type="domain" description="HTH myb-type" evidence="9">
    <location>
        <begin position="317"/>
        <end position="376"/>
    </location>
</feature>
<keyword evidence="3" id="KW-0238">DNA-binding</keyword>
<dbReference type="PROSITE" id="PS51294">
    <property type="entry name" value="HTH_MYB"/>
    <property type="match status" value="1"/>
</dbReference>
<dbReference type="Gene3D" id="3.40.50.2300">
    <property type="match status" value="1"/>
</dbReference>
<dbReference type="InterPro" id="IPR001789">
    <property type="entry name" value="Sig_transdc_resp-reg_receiver"/>
</dbReference>
<evidence type="ECO:0000256" key="6">
    <source>
        <dbReference type="PROSITE-ProRule" id="PRU00169"/>
    </source>
</evidence>
<dbReference type="EMBL" id="JBBPBN010001187">
    <property type="protein sequence ID" value="KAK8479406.1"/>
    <property type="molecule type" value="Genomic_DNA"/>
</dbReference>
<evidence type="ECO:0000256" key="4">
    <source>
        <dbReference type="ARBA" id="ARBA00023163"/>
    </source>
</evidence>
<dbReference type="SUPFAM" id="SSF46689">
    <property type="entry name" value="Homeodomain-like"/>
    <property type="match status" value="1"/>
</dbReference>
<dbReference type="InterPro" id="IPR017930">
    <property type="entry name" value="Myb_dom"/>
</dbReference>
<dbReference type="InterPro" id="IPR006447">
    <property type="entry name" value="Myb_dom_plants"/>
</dbReference>
<keyword evidence="11" id="KW-1185">Reference proteome</keyword>
<feature type="domain" description="Response regulatory" evidence="8">
    <location>
        <begin position="37"/>
        <end position="150"/>
    </location>
</feature>